<protein>
    <submittedName>
        <fullName evidence="1">Uncharacterized protein</fullName>
    </submittedName>
</protein>
<keyword evidence="2" id="KW-1185">Reference proteome</keyword>
<reference evidence="1 2" key="1">
    <citation type="journal article" date="2022" name="DNA Res.">
        <title>Chromosomal-level genome assembly of the orchid tree Bauhinia variegata (Leguminosae; Cercidoideae) supports the allotetraploid origin hypothesis of Bauhinia.</title>
        <authorList>
            <person name="Zhong Y."/>
            <person name="Chen Y."/>
            <person name="Zheng D."/>
            <person name="Pang J."/>
            <person name="Liu Y."/>
            <person name="Luo S."/>
            <person name="Meng S."/>
            <person name="Qian L."/>
            <person name="Wei D."/>
            <person name="Dai S."/>
            <person name="Zhou R."/>
        </authorList>
    </citation>
    <scope>NUCLEOTIDE SEQUENCE [LARGE SCALE GENOMIC DNA]</scope>
    <source>
        <strain evidence="1">BV-YZ2020</strain>
    </source>
</reference>
<name>A0ACB9PIY7_BAUVA</name>
<proteinExistence type="predicted"/>
<evidence type="ECO:0000313" key="2">
    <source>
        <dbReference type="Proteomes" id="UP000828941"/>
    </source>
</evidence>
<sequence>MADGKVNLPDDLFSSSKASDGHSSVKDEASGGHSEEKGIVVGLLDDSKDQVFSDNSIPLSPQWLYSKPTDVRTSTTGTGTAGDKKDWRRTAPDVDISRRWREEERETSLLGRRDRRKEERRPDITSTSENRALSSSDRWHDGRASVHDSRRENKWSSRWGPEDKEKDSRSEKRNDVEKEDAHVEKQSSASGNRVGSERDTDSRDKWRPRHRMEAQASGVATYRAAPGFGLEKGRTEGSNVRFAPGRGRANINENLQIGRPPLGSNVGSAVMEKNKAMLGKSSLAFDLYCYPRGKLLDIYRKQKVDLAFEIMPAEMEDTSPITELGFVEPLAFVAPAPDEEAVLRDIWKGKITGSEAAGHSFRGKDGGSSGDISVSNAGDSLRNVVEENAISREAKQRNIPTTGVHGRDESSVSGSRESSVPSSNIAKPHASDSQQGAVPALPKHANLDAVDSTAASESSSNLTDDSSSLFEFSSLQQTASMNPQDFKTKEKGHPSENIIIPPEELSLCYLDPQGVIQGPFLGIDIILWFEQGFFGLDLPVRLSDAPEGSPFQELGDAMPHLKVKLGSASASNLTTEPEPSDAIGRKLKVNIPALDYDGSAVIDDQPWASSDATSSVAVQSQMPNQSHHSEINFSDDQRFQTFLAQDRDIALTSMTGSSNDNPLMGPADIHAPYSHPAGNFITNEIPGSDAHNHEGDKLHPFGLLMSELRDGSHLRRAQSSNMSSRLDDQGHFLDPLREGGAAFADQSSLGGMVGQHSFGETWTDEYGINRHFNANAHVGSFEDHYLPQMAPKHNNLDVADHLMLQKLQNERLQLQKERLQQQNSLPTHFPAHLTGPELERFPGFSLPQSNNNVQQIIQNSGSDLEHLLELKIQQKRQLELQQQHEMLHQQMKLQQQQQQSQVQKLLLEQLMHQQVPDPSFGQSKLDLARDNLFDQVQLRRHVLHDLQQNSHSLRHLEPSMEQIIQANIGLNAVQGRQADLTDLLLQARHGSMMPSEQQLHFQQEQLQAQQLSIALRQQLGLEGERHFGRSWPLNETGQLVRNSAGFNASDIHKQQQRLLPHEEQLSYLSRNLAEQNQRGFYEPKSMVFERPVPVSAPAMNFDSANTSVPGIVLQDRHRHGHTIDQLGSFSHHIQSSDEVYARHPDVFNSLSGINGHLENSWADPRMQLHLEAGRQRREMGGTITSADLNMSASAGAHEENPTRGLMDLLHQKLGLQSTQSLNADKWHPLSNQEKSWQFSEPNSLSHPFDLPPDQQIRLKDPFVERPQSANSSALMQDHFIGMQTNDQHNNLGNNERMPPRYRSGSLMEDQLLLSANQETLHPNYKNPLLIGKSAIEKDLLELESNKGQKHEFIGTMNKSLSGIADLSEQVENTLNAMELPTNAHSSHSSISSGGDGTLYGREMGLNNSRGDEVSSERMLSSKGFDNAFHKRPPVSRVLSSPDVQSDQPSAPHSTQNNLLSPDGRREPSGNPSIGHVTDAQASGKKEARFRRTSSCNDGAITETSFIDMLRKPVLPEADAASGTTTESSDGGAQAARGGKKKGKKGKQIDPSLLGFKVSSNRIMMVILLTHRALKPLGQPFVISQIVGGIILGPSGLGRNASFLKAIFPLRSFILIDLISSFAFMFYFFLLGVQMDPWMFLKINRKTTAIGFSAVVLPMALTSASYFFFVSFFDVDVGLANSLPTITQAESVLAFPVVTYILSELKIINSDFGRIAMSASTVSALPSFSVIVLTTVSHQTLGDSLKSLYIISTGTAFAATIIFVIRPAVLWMIRRIPEGEPIGENYMVILLIGVLLTGFFCQATGLHTYFGPFVLGMAVPGGPPLGSALTEKLELINSWIIMPIFFLRNGLAIDLYNISFKSYFIVQSIALIAAVGKFLGAFFTSLYCQIPVRDAVVLGLILNAQGVIELGMYEMLKTNKAINHEAFAIMNISLVAATGAITPIIRSLYDPSRKYTVYKRRTVIHARPNSALQVLVCIHDQENVPTAIKPLEALNPTEQSPLEIHLLHLIELVGWARPRLISHRLTTDTKDSLKASSSVPIINAFASFENSNKGVVTVNPFTTISPSNVMHDDVCSISLSERTSLIIAPYCKRLLPNGAIESYKKAPLILNDNILDKAPCSVGIFIDRGLLNSSKPGLENWSSFRVAVLFLGGPDDREALVMAARMAAHPRINLTTIRLLANGNVNNSNANEIRLDNEVVGDFRVSMAGNYQVMYIEEVVMDGTGTVSVIRSLGNNYELVIVGRRHDKNSPLLSGLVDWKEHTELGEIGEVLASTDFISKATILVVQQHTNFVNEHKGKNLQKLTYLYPVNDAEDIPNHRLSL</sequence>
<gene>
    <name evidence="1" type="ORF">L6164_009073</name>
</gene>
<dbReference type="Proteomes" id="UP000828941">
    <property type="component" value="Chromosome 4"/>
</dbReference>
<dbReference type="EMBL" id="CM039429">
    <property type="protein sequence ID" value="KAI4348338.1"/>
    <property type="molecule type" value="Genomic_DNA"/>
</dbReference>
<comment type="caution">
    <text evidence="1">The sequence shown here is derived from an EMBL/GenBank/DDBJ whole genome shotgun (WGS) entry which is preliminary data.</text>
</comment>
<accession>A0ACB9PIY7</accession>
<evidence type="ECO:0000313" key="1">
    <source>
        <dbReference type="EMBL" id="KAI4348338.1"/>
    </source>
</evidence>
<organism evidence="1 2">
    <name type="scientific">Bauhinia variegata</name>
    <name type="common">Purple orchid tree</name>
    <name type="synonym">Phanera variegata</name>
    <dbReference type="NCBI Taxonomy" id="167791"/>
    <lineage>
        <taxon>Eukaryota</taxon>
        <taxon>Viridiplantae</taxon>
        <taxon>Streptophyta</taxon>
        <taxon>Embryophyta</taxon>
        <taxon>Tracheophyta</taxon>
        <taxon>Spermatophyta</taxon>
        <taxon>Magnoliopsida</taxon>
        <taxon>eudicotyledons</taxon>
        <taxon>Gunneridae</taxon>
        <taxon>Pentapetalae</taxon>
        <taxon>rosids</taxon>
        <taxon>fabids</taxon>
        <taxon>Fabales</taxon>
        <taxon>Fabaceae</taxon>
        <taxon>Cercidoideae</taxon>
        <taxon>Cercideae</taxon>
        <taxon>Bauhiniinae</taxon>
        <taxon>Bauhinia</taxon>
    </lineage>
</organism>